<reference evidence="2" key="1">
    <citation type="submission" date="2014-01" db="EMBL/GenBank/DDBJ databases">
        <authorList>
            <person name="Brown-Elliot B."/>
            <person name="Wallace R."/>
            <person name="Lenaerts A."/>
            <person name="Ordway D."/>
            <person name="DeGroote M.A."/>
            <person name="Parker T."/>
            <person name="Sizemore C."/>
            <person name="Tallon L.J."/>
            <person name="Sadzewicz L.K."/>
            <person name="Sengamalay N."/>
            <person name="Fraser C.M."/>
            <person name="Hine E."/>
            <person name="Shefchek K.A."/>
            <person name="Das S.P."/>
            <person name="Tettelin H."/>
        </authorList>
    </citation>
    <scope>NUCLEOTIDE SEQUENCE [LARGE SCALE GENOMIC DNA]</scope>
    <source>
        <strain evidence="2">4042</strain>
    </source>
</reference>
<proteinExistence type="predicted"/>
<organism evidence="2">
    <name type="scientific">Mycobacterium xenopi 4042</name>
    <dbReference type="NCBI Taxonomy" id="1299334"/>
    <lineage>
        <taxon>Bacteria</taxon>
        <taxon>Bacillati</taxon>
        <taxon>Actinomycetota</taxon>
        <taxon>Actinomycetes</taxon>
        <taxon>Mycobacteriales</taxon>
        <taxon>Mycobacteriaceae</taxon>
        <taxon>Mycobacterium</taxon>
    </lineage>
</organism>
<evidence type="ECO:0000256" key="1">
    <source>
        <dbReference type="SAM" id="MobiDB-lite"/>
    </source>
</evidence>
<dbReference type="AlphaFoldDB" id="X7ZP88"/>
<name>X7ZP88_MYCXE</name>
<dbReference type="EMBL" id="JAOB01000071">
    <property type="protein sequence ID" value="EUA20440.1"/>
    <property type="molecule type" value="Genomic_DNA"/>
</dbReference>
<feature type="region of interest" description="Disordered" evidence="1">
    <location>
        <begin position="1"/>
        <end position="31"/>
    </location>
</feature>
<sequence length="173" mass="19206">MPPRRRRRPADRRTCRTTVPGSTPRRSRGLPHNYMTAHFVFGDLAGADAASALPDIAAPQRLPEEQLRNVHELIYRRCATRRTAPAAGRIARAGMRWASRSKTAMPTCALTPARACSLARATAPRLDHAATHRETPPIYEICVQLRQSVSTRITRLAYRDDFGRLGQSPPDSG</sequence>
<protein>
    <submittedName>
        <fullName evidence="2">Uncharacterized protein</fullName>
    </submittedName>
</protein>
<accession>X7ZP88</accession>
<comment type="caution">
    <text evidence="2">The sequence shown here is derived from an EMBL/GenBank/DDBJ whole genome shotgun (WGS) entry which is preliminary data.</text>
</comment>
<feature type="compositionally biased region" description="Basic residues" evidence="1">
    <location>
        <begin position="1"/>
        <end position="10"/>
    </location>
</feature>
<evidence type="ECO:0000313" key="2">
    <source>
        <dbReference type="EMBL" id="EUA20440.1"/>
    </source>
</evidence>
<gene>
    <name evidence="2" type="ORF">I553_10157</name>
</gene>